<dbReference type="PANTHER" id="PTHR32329:SF7">
    <property type="entry name" value="ACTIVATOR OF 2-HYDROXYACYL-COA-HYDRATASE"/>
    <property type="match status" value="1"/>
</dbReference>
<dbReference type="Gene3D" id="3.30.420.40">
    <property type="match status" value="2"/>
</dbReference>
<proteinExistence type="predicted"/>
<feature type="domain" description="ATPase BadF/BadG/BcrA/BcrD type" evidence="1">
    <location>
        <begin position="8"/>
        <end position="113"/>
    </location>
</feature>
<name>X1EMC2_9ZZZZ</name>
<dbReference type="InterPro" id="IPR043129">
    <property type="entry name" value="ATPase_NBD"/>
</dbReference>
<feature type="non-terminal residue" evidence="2">
    <location>
        <position position="150"/>
    </location>
</feature>
<comment type="caution">
    <text evidence="2">The sequence shown here is derived from an EMBL/GenBank/DDBJ whole genome shotgun (WGS) entry which is preliminary data.</text>
</comment>
<evidence type="ECO:0000259" key="1">
    <source>
        <dbReference type="Pfam" id="PF01869"/>
    </source>
</evidence>
<organism evidence="2">
    <name type="scientific">marine sediment metagenome</name>
    <dbReference type="NCBI Taxonomy" id="412755"/>
    <lineage>
        <taxon>unclassified sequences</taxon>
        <taxon>metagenomes</taxon>
        <taxon>ecological metagenomes</taxon>
    </lineage>
</organism>
<dbReference type="SUPFAM" id="SSF53067">
    <property type="entry name" value="Actin-like ATPase domain"/>
    <property type="match status" value="1"/>
</dbReference>
<dbReference type="InterPro" id="IPR051805">
    <property type="entry name" value="Dehydratase_Activator_Redct"/>
</dbReference>
<feature type="non-terminal residue" evidence="2">
    <location>
        <position position="1"/>
    </location>
</feature>
<dbReference type="PANTHER" id="PTHR32329">
    <property type="entry name" value="BIFUNCTIONAL PROTEIN [INCLUDES 2-HYDROXYACYL-COA DEHYDRATASE (N-TER) AND ITS ACTIVATOR DOMAIN (C_TERM)-RELATED"/>
    <property type="match status" value="1"/>
</dbReference>
<sequence length="150" mass="16211">ADFASLALQCQGNPPRIAARCSVFAKTDLIHLQQKGVAVDAMLYALCESVARMVASIKKGIFEEPVYFVGGVAANAAVVRALTDVISARNKHQVQVIVPENHLHIEALGSALLSRGKTSRGVVLSEIDDRQHYFEMPRLEVVAAQDSKSV</sequence>
<accession>X1EMC2</accession>
<dbReference type="EMBL" id="BARU01014520">
    <property type="protein sequence ID" value="GAH33737.1"/>
    <property type="molecule type" value="Genomic_DNA"/>
</dbReference>
<evidence type="ECO:0000313" key="2">
    <source>
        <dbReference type="EMBL" id="GAH33737.1"/>
    </source>
</evidence>
<gene>
    <name evidence="2" type="ORF">S03H2_25573</name>
</gene>
<dbReference type="AlphaFoldDB" id="X1EMC2"/>
<protein>
    <recommendedName>
        <fullName evidence="1">ATPase BadF/BadG/BcrA/BcrD type domain-containing protein</fullName>
    </recommendedName>
</protein>
<dbReference type="Pfam" id="PF01869">
    <property type="entry name" value="BcrAD_BadFG"/>
    <property type="match status" value="1"/>
</dbReference>
<dbReference type="InterPro" id="IPR002731">
    <property type="entry name" value="ATPase_BadF"/>
</dbReference>
<reference evidence="2" key="1">
    <citation type="journal article" date="2014" name="Front. Microbiol.">
        <title>High frequency of phylogenetically diverse reductive dehalogenase-homologous genes in deep subseafloor sedimentary metagenomes.</title>
        <authorList>
            <person name="Kawai M."/>
            <person name="Futagami T."/>
            <person name="Toyoda A."/>
            <person name="Takaki Y."/>
            <person name="Nishi S."/>
            <person name="Hori S."/>
            <person name="Arai W."/>
            <person name="Tsubouchi T."/>
            <person name="Morono Y."/>
            <person name="Uchiyama I."/>
            <person name="Ito T."/>
            <person name="Fujiyama A."/>
            <person name="Inagaki F."/>
            <person name="Takami H."/>
        </authorList>
    </citation>
    <scope>NUCLEOTIDE SEQUENCE</scope>
    <source>
        <strain evidence="2">Expedition CK06-06</strain>
    </source>
</reference>